<accession>A0A937A6Y3</accession>
<dbReference type="EMBL" id="JAERQG010000001">
    <property type="protein sequence ID" value="MBL0764740.1"/>
    <property type="molecule type" value="Genomic_DNA"/>
</dbReference>
<gene>
    <name evidence="2" type="ORF">JKP34_05725</name>
</gene>
<dbReference type="PROSITE" id="PS51257">
    <property type="entry name" value="PROKAR_LIPOPROTEIN"/>
    <property type="match status" value="1"/>
</dbReference>
<dbReference type="Proteomes" id="UP000642920">
    <property type="component" value="Unassembled WGS sequence"/>
</dbReference>
<organism evidence="2 3">
    <name type="scientific">Marivirga atlantica</name>
    <dbReference type="NCBI Taxonomy" id="1548457"/>
    <lineage>
        <taxon>Bacteria</taxon>
        <taxon>Pseudomonadati</taxon>
        <taxon>Bacteroidota</taxon>
        <taxon>Cytophagia</taxon>
        <taxon>Cytophagales</taxon>
        <taxon>Marivirgaceae</taxon>
        <taxon>Marivirga</taxon>
    </lineage>
</organism>
<evidence type="ECO:0000256" key="1">
    <source>
        <dbReference type="SAM" id="MobiDB-lite"/>
    </source>
</evidence>
<name>A0A937A6Y3_9BACT</name>
<feature type="compositionally biased region" description="Basic and acidic residues" evidence="1">
    <location>
        <begin position="25"/>
        <end position="40"/>
    </location>
</feature>
<protein>
    <recommendedName>
        <fullName evidence="4">Lipoprotein</fullName>
    </recommendedName>
</protein>
<feature type="region of interest" description="Disordered" evidence="1">
    <location>
        <begin position="25"/>
        <end position="55"/>
    </location>
</feature>
<evidence type="ECO:0000313" key="2">
    <source>
        <dbReference type="EMBL" id="MBL0764740.1"/>
    </source>
</evidence>
<evidence type="ECO:0008006" key="4">
    <source>
        <dbReference type="Google" id="ProtNLM"/>
    </source>
</evidence>
<dbReference type="AlphaFoldDB" id="A0A937A6Y3"/>
<evidence type="ECO:0000313" key="3">
    <source>
        <dbReference type="Proteomes" id="UP000642920"/>
    </source>
</evidence>
<sequence>MIHKISILLGLIILVSCSKQTQEKTDREKPKVALEKKTLTKESPANVEGTKKLKPVPKSELSDCDKYWRRRFPKDSVKVNYINQVLSRAELSENNRDLLSALKNDEKQSLAFKEVLSPIFRVTDSAIGILTYPKYKRVDNRQIPVSQEMDLINKVDTSSEFSIEDLGKLKFYPMVLDSMYKSTSKPTINYYKINGTGTTKITELGSYFDECLEFYLYSLDTTSISKSDKILFSSPLKLDLIFESNPTVDSIIRSDYKKECLDCPNSNQYQKTFARIEGSDNLFFVYADTFPINDELDTPSRALVYRNKENEIIYLWYEEIDFFGCSCL</sequence>
<comment type="caution">
    <text evidence="2">The sequence shown here is derived from an EMBL/GenBank/DDBJ whole genome shotgun (WGS) entry which is preliminary data.</text>
</comment>
<dbReference type="RefSeq" id="WP_201918592.1">
    <property type="nucleotide sequence ID" value="NZ_JAERQG010000001.1"/>
</dbReference>
<proteinExistence type="predicted"/>
<keyword evidence="3" id="KW-1185">Reference proteome</keyword>
<reference evidence="2" key="1">
    <citation type="submission" date="2021-01" db="EMBL/GenBank/DDBJ databases">
        <title>Marivirga sp. nov., isolated from intertidal surface sediments.</title>
        <authorList>
            <person name="Zhang M."/>
        </authorList>
    </citation>
    <scope>NUCLEOTIDE SEQUENCE</scope>
    <source>
        <strain evidence="2">SM1354</strain>
    </source>
</reference>